<dbReference type="OrthoDB" id="2971563at2"/>
<dbReference type="AlphaFoldDB" id="A0A1D8B188"/>
<evidence type="ECO:0000259" key="3">
    <source>
        <dbReference type="SMART" id="SM01027"/>
    </source>
</evidence>
<dbReference type="PANTHER" id="PTHR11203">
    <property type="entry name" value="CLEAVAGE AND POLYADENYLATION SPECIFICITY FACTOR FAMILY MEMBER"/>
    <property type="match status" value="1"/>
</dbReference>
<dbReference type="Pfam" id="PF07521">
    <property type="entry name" value="RMMBL"/>
    <property type="match status" value="1"/>
</dbReference>
<reference evidence="4 5" key="1">
    <citation type="submission" date="2016-09" db="EMBL/GenBank/DDBJ databases">
        <title>Complete genome sequence of Actinomyces hongkongensis HKU8.</title>
        <authorList>
            <person name="Gao Y.-X."/>
            <person name="Zhou Y.-Y."/>
            <person name="Xie Y."/>
            <person name="Wang M."/>
            <person name="Wang S.-J."/>
            <person name="Shen S.-G."/>
        </authorList>
    </citation>
    <scope>NUCLEOTIDE SEQUENCE [LARGE SCALE GENOMIC DNA]</scope>
    <source>
        <strain evidence="4 5">HKU8</strain>
    </source>
</reference>
<dbReference type="InterPro" id="IPR036866">
    <property type="entry name" value="RibonucZ/Hydroxyglut_hydro"/>
</dbReference>
<dbReference type="EMBL" id="CP017298">
    <property type="protein sequence ID" value="AOS46905.1"/>
    <property type="molecule type" value="Genomic_DNA"/>
</dbReference>
<dbReference type="InterPro" id="IPR011108">
    <property type="entry name" value="RMMBL"/>
</dbReference>
<dbReference type="GO" id="GO:0016787">
    <property type="term" value="F:hydrolase activity"/>
    <property type="evidence" value="ECO:0007669"/>
    <property type="project" value="UniProtKB-KW"/>
</dbReference>
<dbReference type="InterPro" id="IPR001279">
    <property type="entry name" value="Metallo-B-lactamas"/>
</dbReference>
<gene>
    <name evidence="4" type="ORF">BH719_02675</name>
</gene>
<dbReference type="SMART" id="SM00849">
    <property type="entry name" value="Lactamase_B"/>
    <property type="match status" value="1"/>
</dbReference>
<accession>A0A1D8B188</accession>
<dbReference type="GO" id="GO:0004521">
    <property type="term" value="F:RNA endonuclease activity"/>
    <property type="evidence" value="ECO:0007669"/>
    <property type="project" value="TreeGrafter"/>
</dbReference>
<evidence type="ECO:0000259" key="2">
    <source>
        <dbReference type="SMART" id="SM00849"/>
    </source>
</evidence>
<dbReference type="KEGG" id="phon:BH719_02675"/>
<dbReference type="SUPFAM" id="SSF56281">
    <property type="entry name" value="Metallo-hydrolase/oxidoreductase"/>
    <property type="match status" value="1"/>
</dbReference>
<keyword evidence="1 4" id="KW-0378">Hydrolase</keyword>
<dbReference type="Proteomes" id="UP000095214">
    <property type="component" value="Chromosome"/>
</dbReference>
<dbReference type="PANTHER" id="PTHR11203:SF37">
    <property type="entry name" value="INTEGRATOR COMPLEX SUBUNIT 11"/>
    <property type="match status" value="1"/>
</dbReference>
<dbReference type="CDD" id="cd16295">
    <property type="entry name" value="TTHA0252-CPSF-like_MBL-fold"/>
    <property type="match status" value="1"/>
</dbReference>
<sequence>MATTLTFLGGARTVTGSKYLLSIDPPGGAPDRPGAGPRRILVDCGLFQGMKKLRRANWAPFPVDPASIDDVLLTHAHMDHTGYLPRLVKHGFRGSIWGTDATQALTEIVLRDSAYLQERDADFANEHGFSRHEKALPLYRIGDVAKTLPLMRSVEFHRPLDLGDGIEATWHRAGHILGSASIRVATPDGSVLFSGDLGRTTHPVLRSREIPPGADVALIESTYGDREHIEPASPHEAFAAAIRRTVSLGGSVLVPAFAVDRTEVVLAALDGMAAEGRIPPVPVYVDSPMALRSLEIYRAPSQACELRDGARLRLPHLRLTQLRAVEESKRLNTLGAPAIIISASGMATGGRVLHHLARMLPDPRNCVVLTGYQAVGTRGRSLADGAQSLKLLGMEVGVRASVVRDEEFSVHADASELVDWARGLSPAPGRIFCVHGEPDSASALAGALRSRLGLDAAVASPGQTITVDRS</sequence>
<feature type="domain" description="Beta-Casp" evidence="3">
    <location>
        <begin position="262"/>
        <end position="382"/>
    </location>
</feature>
<organism evidence="4 5">
    <name type="scientific">Pauljensenia hongkongensis</name>
    <dbReference type="NCBI Taxonomy" id="178339"/>
    <lineage>
        <taxon>Bacteria</taxon>
        <taxon>Bacillati</taxon>
        <taxon>Actinomycetota</taxon>
        <taxon>Actinomycetes</taxon>
        <taxon>Actinomycetales</taxon>
        <taxon>Actinomycetaceae</taxon>
        <taxon>Pauljensenia</taxon>
    </lineage>
</organism>
<keyword evidence="5" id="KW-1185">Reference proteome</keyword>
<feature type="domain" description="Metallo-beta-lactamase" evidence="2">
    <location>
        <begin position="2"/>
        <end position="257"/>
    </location>
</feature>
<proteinExistence type="predicted"/>
<dbReference type="Gene3D" id="3.60.15.10">
    <property type="entry name" value="Ribonuclease Z/Hydroxyacylglutathione hydrolase-like"/>
    <property type="match status" value="1"/>
</dbReference>
<dbReference type="RefSeq" id="WP_009743206.1">
    <property type="nucleotide sequence ID" value="NZ_CP017298.1"/>
</dbReference>
<evidence type="ECO:0000313" key="4">
    <source>
        <dbReference type="EMBL" id="AOS46905.1"/>
    </source>
</evidence>
<dbReference type="STRING" id="178339.BH719_02675"/>
<evidence type="ECO:0000313" key="5">
    <source>
        <dbReference type="Proteomes" id="UP000095214"/>
    </source>
</evidence>
<name>A0A1D8B188_9ACTO</name>
<dbReference type="Pfam" id="PF12706">
    <property type="entry name" value="Lactamase_B_2"/>
    <property type="match status" value="1"/>
</dbReference>
<dbReference type="InterPro" id="IPR022712">
    <property type="entry name" value="Beta_Casp"/>
</dbReference>
<evidence type="ECO:0000256" key="1">
    <source>
        <dbReference type="ARBA" id="ARBA00022801"/>
    </source>
</evidence>
<dbReference type="Gene3D" id="3.40.50.10890">
    <property type="match status" value="1"/>
</dbReference>
<dbReference type="Pfam" id="PF10996">
    <property type="entry name" value="Beta-Casp"/>
    <property type="match status" value="1"/>
</dbReference>
<dbReference type="SMART" id="SM01027">
    <property type="entry name" value="Beta-Casp"/>
    <property type="match status" value="1"/>
</dbReference>
<dbReference type="InterPro" id="IPR050698">
    <property type="entry name" value="MBL"/>
</dbReference>
<protein>
    <submittedName>
        <fullName evidence="4">MBL fold metallo-hydrolase</fullName>
    </submittedName>
</protein>